<feature type="transmembrane region" description="Helical" evidence="6">
    <location>
        <begin position="38"/>
        <end position="59"/>
    </location>
</feature>
<comment type="caution">
    <text evidence="8">The sequence shown here is derived from an EMBL/GenBank/DDBJ whole genome shotgun (WGS) entry which is preliminary data.</text>
</comment>
<dbReference type="GO" id="GO:0005886">
    <property type="term" value="C:plasma membrane"/>
    <property type="evidence" value="ECO:0007669"/>
    <property type="project" value="UniProtKB-SubCell"/>
</dbReference>
<reference evidence="8" key="2">
    <citation type="submission" date="2020-09" db="EMBL/GenBank/DDBJ databases">
        <authorList>
            <person name="Sun Q."/>
            <person name="Zhou Y."/>
        </authorList>
    </citation>
    <scope>NUCLEOTIDE SEQUENCE</scope>
    <source>
        <strain evidence="8">CGMCC 1.14988</strain>
    </source>
</reference>
<dbReference type="PANTHER" id="PTHR33885:SF3">
    <property type="entry name" value="PHAGE SHOCK PROTEIN C"/>
    <property type="match status" value="1"/>
</dbReference>
<dbReference type="Pfam" id="PF04024">
    <property type="entry name" value="PspC"/>
    <property type="match status" value="1"/>
</dbReference>
<gene>
    <name evidence="8" type="ORF">GCM10011354_20770</name>
</gene>
<name>A0A8J3AEY5_9ACTN</name>
<feature type="domain" description="Phage shock protein PspC N-terminal" evidence="7">
    <location>
        <begin position="13"/>
        <end position="62"/>
    </location>
</feature>
<keyword evidence="3 6" id="KW-0812">Transmembrane</keyword>
<evidence type="ECO:0000256" key="1">
    <source>
        <dbReference type="ARBA" id="ARBA00004162"/>
    </source>
</evidence>
<dbReference type="InterPro" id="IPR052027">
    <property type="entry name" value="PspC"/>
</dbReference>
<evidence type="ECO:0000256" key="4">
    <source>
        <dbReference type="ARBA" id="ARBA00022989"/>
    </source>
</evidence>
<protein>
    <recommendedName>
        <fullName evidence="7">Phage shock protein PspC N-terminal domain-containing protein</fullName>
    </recommendedName>
</protein>
<evidence type="ECO:0000256" key="3">
    <source>
        <dbReference type="ARBA" id="ARBA00022692"/>
    </source>
</evidence>
<keyword evidence="4 6" id="KW-1133">Transmembrane helix</keyword>
<accession>A0A8J3AEY5</accession>
<evidence type="ECO:0000256" key="5">
    <source>
        <dbReference type="ARBA" id="ARBA00023136"/>
    </source>
</evidence>
<keyword evidence="2" id="KW-1003">Cell membrane</keyword>
<comment type="subcellular location">
    <subcellularLocation>
        <location evidence="1">Cell membrane</location>
        <topology evidence="1">Single-pass membrane protein</topology>
    </subcellularLocation>
</comment>
<dbReference type="OrthoDB" id="7359894at2"/>
<proteinExistence type="predicted"/>
<dbReference type="AlphaFoldDB" id="A0A8J3AEY5"/>
<evidence type="ECO:0000313" key="9">
    <source>
        <dbReference type="Proteomes" id="UP000650511"/>
    </source>
</evidence>
<dbReference type="Proteomes" id="UP000650511">
    <property type="component" value="Unassembled WGS sequence"/>
</dbReference>
<evidence type="ECO:0000259" key="7">
    <source>
        <dbReference type="Pfam" id="PF04024"/>
    </source>
</evidence>
<reference evidence="8" key="1">
    <citation type="journal article" date="2014" name="Int. J. Syst. Evol. Microbiol.">
        <title>Complete genome sequence of Corynebacterium casei LMG S-19264T (=DSM 44701T), isolated from a smear-ripened cheese.</title>
        <authorList>
            <consortium name="US DOE Joint Genome Institute (JGI-PGF)"/>
            <person name="Walter F."/>
            <person name="Albersmeier A."/>
            <person name="Kalinowski J."/>
            <person name="Ruckert C."/>
        </authorList>
    </citation>
    <scope>NUCLEOTIDE SEQUENCE</scope>
    <source>
        <strain evidence="8">CGMCC 1.14988</strain>
    </source>
</reference>
<evidence type="ECO:0000313" key="8">
    <source>
        <dbReference type="EMBL" id="GGI06773.1"/>
    </source>
</evidence>
<organism evidence="8 9">
    <name type="scientific">Egicoccus halophilus</name>
    <dbReference type="NCBI Taxonomy" id="1670830"/>
    <lineage>
        <taxon>Bacteria</taxon>
        <taxon>Bacillati</taxon>
        <taxon>Actinomycetota</taxon>
        <taxon>Nitriliruptoria</taxon>
        <taxon>Egicoccales</taxon>
        <taxon>Egicoccaceae</taxon>
        <taxon>Egicoccus</taxon>
    </lineage>
</organism>
<sequence>MGRSDRLDRPGRRDGRLIAGVCSGIAQHYGFSPFLVRLLFVIFAITGASELAYLVLWIVMPKRR</sequence>
<dbReference type="InterPro" id="IPR007168">
    <property type="entry name" value="Phageshock_PspC_N"/>
</dbReference>
<keyword evidence="9" id="KW-1185">Reference proteome</keyword>
<dbReference type="PANTHER" id="PTHR33885">
    <property type="entry name" value="PHAGE SHOCK PROTEIN C"/>
    <property type="match status" value="1"/>
</dbReference>
<dbReference type="EMBL" id="BMHA01000007">
    <property type="protein sequence ID" value="GGI06773.1"/>
    <property type="molecule type" value="Genomic_DNA"/>
</dbReference>
<keyword evidence="5 6" id="KW-0472">Membrane</keyword>
<dbReference type="RefSeq" id="WP_130649084.1">
    <property type="nucleotide sequence ID" value="NZ_BMHA01000007.1"/>
</dbReference>
<evidence type="ECO:0000256" key="6">
    <source>
        <dbReference type="SAM" id="Phobius"/>
    </source>
</evidence>
<evidence type="ECO:0000256" key="2">
    <source>
        <dbReference type="ARBA" id="ARBA00022475"/>
    </source>
</evidence>